<dbReference type="EMBL" id="PGOL01000319">
    <property type="protein sequence ID" value="PKI72631.1"/>
    <property type="molecule type" value="Genomic_DNA"/>
</dbReference>
<keyword evidence="4" id="KW-0964">Secreted</keyword>
<reference evidence="9" key="1">
    <citation type="journal article" date="2017" name="Plant J.">
        <title>The pomegranate (Punica granatum L.) genome and the genomics of punicalagin biosynthesis.</title>
        <authorList>
            <person name="Qin G."/>
            <person name="Xu C."/>
            <person name="Ming R."/>
            <person name="Tang H."/>
            <person name="Guyot R."/>
            <person name="Kramer E.M."/>
            <person name="Hu Y."/>
            <person name="Yi X."/>
            <person name="Qi Y."/>
            <person name="Xu X."/>
            <person name="Gao Z."/>
            <person name="Pan H."/>
            <person name="Jian J."/>
            <person name="Tian Y."/>
            <person name="Yue Z."/>
            <person name="Xu Y."/>
        </authorList>
    </citation>
    <scope>NUCLEOTIDE SEQUENCE [LARGE SCALE GENOMIC DNA]</scope>
    <source>
        <strain evidence="9">cv. Dabenzi</strain>
    </source>
</reference>
<evidence type="ECO:0000313" key="10">
    <source>
        <dbReference type="Proteomes" id="UP000233551"/>
    </source>
</evidence>
<evidence type="ECO:0000256" key="1">
    <source>
        <dbReference type="ARBA" id="ARBA00004613"/>
    </source>
</evidence>
<sequence>MELKPNLLFSFFFSIFLIATTCASVSGILVHTFNQLGNGKVLNVHCTLDLSTDMGAHDIPDSGSYEWSFSQEGENGSLLECDASTKGAANVLHFAGYLKSRDACTSNCDWRFTDKGVFRLVDGQWRFHFSWP</sequence>
<reference evidence="7" key="2">
    <citation type="submission" date="2017-06" db="EMBL/GenBank/DDBJ databases">
        <title>The pomegranate genome and the genomics of punicalagin biosynthesis.</title>
        <authorList>
            <person name="Xu C."/>
        </authorList>
    </citation>
    <scope>NUCLEOTIDE SEQUENCE [LARGE SCALE GENOMIC DNA]</scope>
    <source>
        <tissue evidence="7">Fresh leaf</tissue>
    </source>
</reference>
<feature type="signal peptide" evidence="6">
    <location>
        <begin position="1"/>
        <end position="23"/>
    </location>
</feature>
<dbReference type="InterPro" id="IPR010264">
    <property type="entry name" value="Self-incomp_S1"/>
</dbReference>
<dbReference type="EMBL" id="MTKT01004864">
    <property type="protein sequence ID" value="OWM69432.1"/>
    <property type="molecule type" value="Genomic_DNA"/>
</dbReference>
<comment type="subcellular location">
    <subcellularLocation>
        <location evidence="1">Secreted</location>
    </subcellularLocation>
</comment>
<evidence type="ECO:0000256" key="3">
    <source>
        <dbReference type="ARBA" id="ARBA00022471"/>
    </source>
</evidence>
<keyword evidence="3" id="KW-0713">Self-incompatibility</keyword>
<keyword evidence="10" id="KW-1185">Reference proteome</keyword>
<keyword evidence="5 6" id="KW-0732">Signal</keyword>
<comment type="similarity">
    <text evidence="2">Belongs to the plant self-incompatibility (S1) protein family.</text>
</comment>
<dbReference type="Proteomes" id="UP000197138">
    <property type="component" value="Unassembled WGS sequence"/>
</dbReference>
<dbReference type="Pfam" id="PF05938">
    <property type="entry name" value="Self-incomp_S1"/>
    <property type="match status" value="1"/>
</dbReference>
<dbReference type="GO" id="GO:0060320">
    <property type="term" value="P:rejection of self pollen"/>
    <property type="evidence" value="ECO:0007669"/>
    <property type="project" value="UniProtKB-KW"/>
</dbReference>
<evidence type="ECO:0000256" key="4">
    <source>
        <dbReference type="ARBA" id="ARBA00022525"/>
    </source>
</evidence>
<name>A0A218WBH1_PUNGR</name>
<evidence type="ECO:0000256" key="2">
    <source>
        <dbReference type="ARBA" id="ARBA00005581"/>
    </source>
</evidence>
<evidence type="ECO:0000256" key="5">
    <source>
        <dbReference type="ARBA" id="ARBA00022729"/>
    </source>
</evidence>
<comment type="caution">
    <text evidence="7">The sequence shown here is derived from an EMBL/GenBank/DDBJ whole genome shotgun (WGS) entry which is preliminary data.</text>
</comment>
<dbReference type="Proteomes" id="UP000233551">
    <property type="component" value="Unassembled WGS sequence"/>
</dbReference>
<gene>
    <name evidence="7" type="ORF">CDL15_Pgr013893</name>
    <name evidence="8" type="ORF">CRG98_007008</name>
</gene>
<dbReference type="OrthoDB" id="1900999at2759"/>
<evidence type="ECO:0000313" key="9">
    <source>
        <dbReference type="Proteomes" id="UP000197138"/>
    </source>
</evidence>
<reference evidence="8 10" key="3">
    <citation type="submission" date="2017-11" db="EMBL/GenBank/DDBJ databases">
        <title>De-novo sequencing of pomegranate (Punica granatum L.) genome.</title>
        <authorList>
            <person name="Akparov Z."/>
            <person name="Amiraslanov A."/>
            <person name="Hajiyeva S."/>
            <person name="Abbasov M."/>
            <person name="Kaur K."/>
            <person name="Hamwieh A."/>
            <person name="Solovyev V."/>
            <person name="Salamov A."/>
            <person name="Braich B."/>
            <person name="Kosarev P."/>
            <person name="Mahmoud A."/>
            <person name="Hajiyev E."/>
            <person name="Babayeva S."/>
            <person name="Izzatullayeva V."/>
            <person name="Mammadov A."/>
            <person name="Mammadov A."/>
            <person name="Sharifova S."/>
            <person name="Ojaghi J."/>
            <person name="Eynullazada K."/>
            <person name="Bayramov B."/>
            <person name="Abdulazimova A."/>
            <person name="Shahmuradov I."/>
        </authorList>
    </citation>
    <scope>NUCLEOTIDE SEQUENCE [LARGE SCALE GENOMIC DNA]</scope>
    <source>
        <strain evidence="8">AG2017</strain>
        <strain evidence="10">cv. AG2017</strain>
        <tissue evidence="8">Leaf</tissue>
    </source>
</reference>
<feature type="chain" id="PRO_5014071637" description="S-protein homolog" evidence="6">
    <location>
        <begin position="24"/>
        <end position="132"/>
    </location>
</feature>
<evidence type="ECO:0000313" key="7">
    <source>
        <dbReference type="EMBL" id="OWM69432.1"/>
    </source>
</evidence>
<evidence type="ECO:0000256" key="6">
    <source>
        <dbReference type="SAM" id="SignalP"/>
    </source>
</evidence>
<dbReference type="GO" id="GO:0005576">
    <property type="term" value="C:extracellular region"/>
    <property type="evidence" value="ECO:0007669"/>
    <property type="project" value="UniProtKB-SubCell"/>
</dbReference>
<protein>
    <recommendedName>
        <fullName evidence="11">S-protein homolog</fullName>
    </recommendedName>
</protein>
<organism evidence="7 9">
    <name type="scientific">Punica granatum</name>
    <name type="common">Pomegranate</name>
    <dbReference type="NCBI Taxonomy" id="22663"/>
    <lineage>
        <taxon>Eukaryota</taxon>
        <taxon>Viridiplantae</taxon>
        <taxon>Streptophyta</taxon>
        <taxon>Embryophyta</taxon>
        <taxon>Tracheophyta</taxon>
        <taxon>Spermatophyta</taxon>
        <taxon>Magnoliopsida</taxon>
        <taxon>eudicotyledons</taxon>
        <taxon>Gunneridae</taxon>
        <taxon>Pentapetalae</taxon>
        <taxon>rosids</taxon>
        <taxon>malvids</taxon>
        <taxon>Myrtales</taxon>
        <taxon>Lythraceae</taxon>
        <taxon>Punica</taxon>
    </lineage>
</organism>
<accession>A0A218WBH1</accession>
<dbReference type="AlphaFoldDB" id="A0A218WBH1"/>
<dbReference type="GeneID" id="116200390"/>
<proteinExistence type="inferred from homology"/>
<evidence type="ECO:0008006" key="11">
    <source>
        <dbReference type="Google" id="ProtNLM"/>
    </source>
</evidence>
<evidence type="ECO:0000313" key="8">
    <source>
        <dbReference type="EMBL" id="PKI72631.1"/>
    </source>
</evidence>